<evidence type="ECO:0000313" key="2">
    <source>
        <dbReference type="Proteomes" id="UP000477285"/>
    </source>
</evidence>
<accession>A0A6L8T1F6</accession>
<organism evidence="1 2">
    <name type="scientific">Blautia wexlerae</name>
    <dbReference type="NCBI Taxonomy" id="418240"/>
    <lineage>
        <taxon>Bacteria</taxon>
        <taxon>Bacillati</taxon>
        <taxon>Bacillota</taxon>
        <taxon>Clostridia</taxon>
        <taxon>Lachnospirales</taxon>
        <taxon>Lachnospiraceae</taxon>
        <taxon>Blautia</taxon>
    </lineage>
</organism>
<protein>
    <submittedName>
        <fullName evidence="1">Uncharacterized protein</fullName>
    </submittedName>
</protein>
<proteinExistence type="predicted"/>
<dbReference type="AlphaFoldDB" id="A0A6L8T1F6"/>
<evidence type="ECO:0000313" key="1">
    <source>
        <dbReference type="EMBL" id="MZL32241.1"/>
    </source>
</evidence>
<dbReference type="EMBL" id="WWVQ01000005">
    <property type="protein sequence ID" value="MZL32241.1"/>
    <property type="molecule type" value="Genomic_DNA"/>
</dbReference>
<comment type="caution">
    <text evidence="1">The sequence shown here is derived from an EMBL/GenBank/DDBJ whole genome shotgun (WGS) entry which is preliminary data.</text>
</comment>
<dbReference type="Proteomes" id="UP000477285">
    <property type="component" value="Unassembled WGS sequence"/>
</dbReference>
<reference evidence="1 2" key="1">
    <citation type="journal article" date="2019" name="Nat. Med.">
        <title>A library of human gut bacterial isolates paired with longitudinal multiomics data enables mechanistic microbiome research.</title>
        <authorList>
            <person name="Poyet M."/>
            <person name="Groussin M."/>
            <person name="Gibbons S.M."/>
            <person name="Avila-Pacheco J."/>
            <person name="Jiang X."/>
            <person name="Kearney S.M."/>
            <person name="Perrotta A.R."/>
            <person name="Berdy B."/>
            <person name="Zhao S."/>
            <person name="Lieberman T.D."/>
            <person name="Swanson P.K."/>
            <person name="Smith M."/>
            <person name="Roesemann S."/>
            <person name="Alexander J.E."/>
            <person name="Rich S.A."/>
            <person name="Livny J."/>
            <person name="Vlamakis H."/>
            <person name="Clish C."/>
            <person name="Bullock K."/>
            <person name="Deik A."/>
            <person name="Scott J."/>
            <person name="Pierce K.A."/>
            <person name="Xavier R.J."/>
            <person name="Alm E.J."/>
        </authorList>
    </citation>
    <scope>NUCLEOTIDE SEQUENCE [LARGE SCALE GENOMIC DNA]</scope>
    <source>
        <strain evidence="1 2">BIOML-A1</strain>
    </source>
</reference>
<dbReference type="RefSeq" id="WP_161233365.1">
    <property type="nucleotide sequence ID" value="NZ_WWVJ01000005.1"/>
</dbReference>
<sequence length="191" mass="23761">MREYHIYIQHTKCVEAHFNYIIYRWLPWEYVGCVEGTKELYTYFKSKFPYSMRSINLYHSFNYFDDEYLKIDNNWDFMCTCPREYHRYLIMDDYGNVRDFHQLTKKYKKKYYRTYHKHHGWNIHWASTVPDQRKSITPEEIVEVRNEYGITLKPIKPKRKTDSWDHVRGLKVSGWKMQSKRRKQWKPMEGI</sequence>
<gene>
    <name evidence="1" type="ORF">GT728_03275</name>
</gene>
<name>A0A6L8T1F6_9FIRM</name>